<reference evidence="3 4" key="1">
    <citation type="submission" date="2021-05" db="EMBL/GenBank/DDBJ databases">
        <title>Genome Assembly of Synthetic Allotetraploid Brassica napus Reveals Homoeologous Exchanges between Subgenomes.</title>
        <authorList>
            <person name="Davis J.T."/>
        </authorList>
    </citation>
    <scope>NUCLEOTIDE SEQUENCE [LARGE SCALE GENOMIC DNA]</scope>
    <source>
        <strain evidence="4">cv. Da-Ae</strain>
        <tissue evidence="3">Seedling</tissue>
    </source>
</reference>
<evidence type="ECO:0008006" key="5">
    <source>
        <dbReference type="Google" id="ProtNLM"/>
    </source>
</evidence>
<dbReference type="InterPro" id="IPR002528">
    <property type="entry name" value="MATE_fam"/>
</dbReference>
<feature type="transmembrane region" description="Helical" evidence="2">
    <location>
        <begin position="46"/>
        <end position="68"/>
    </location>
</feature>
<feature type="transmembrane region" description="Helical" evidence="2">
    <location>
        <begin position="238"/>
        <end position="257"/>
    </location>
</feature>
<protein>
    <recommendedName>
        <fullName evidence="5">Protein DETOXIFICATION</fullName>
    </recommendedName>
</protein>
<keyword evidence="2" id="KW-0472">Membrane</keyword>
<sequence length="309" mass="34623">KKWTCEHNPLLFVVIYINTTKAHIWHTPKSSSLHFLYSSSSLPKRISLPLFFPGLLLYFRYYVSLYFLGGLGRSTLAGGSLALDFANITCYSLFSGLTMGVESICFPAFRAIRATIQRGLILLLLTSLPVSLLWIKTKKILEMLKQDEDLAAEAHIFLLYSVPDLLRSRIFSNLPITFLLVQYLGFGIKGIALSGVLSNFNLVVFLVIYIAFLEEKQSSDEEVLEESYEDSLREGKKLLLLAIPIPIEMIMAFWFGFGSSSNQTPVIDKEGGQATAAVSYTVVATKIAMGVDEENPQTCRQRKRLQTLP</sequence>
<feature type="non-terminal residue" evidence="3">
    <location>
        <position position="1"/>
    </location>
</feature>
<dbReference type="PANTHER" id="PTHR11206">
    <property type="entry name" value="MULTIDRUG RESISTANCE PROTEIN"/>
    <property type="match status" value="1"/>
</dbReference>
<comment type="caution">
    <text evidence="3">The sequence shown here is derived from an EMBL/GenBank/DDBJ whole genome shotgun (WGS) entry which is preliminary data.</text>
</comment>
<evidence type="ECO:0000313" key="4">
    <source>
        <dbReference type="Proteomes" id="UP000824890"/>
    </source>
</evidence>
<dbReference type="Pfam" id="PF01554">
    <property type="entry name" value="MatE"/>
    <property type="match status" value="1"/>
</dbReference>
<dbReference type="Proteomes" id="UP000824890">
    <property type="component" value="Unassembled WGS sequence"/>
</dbReference>
<evidence type="ECO:0000256" key="1">
    <source>
        <dbReference type="ARBA" id="ARBA00010199"/>
    </source>
</evidence>
<feature type="transmembrane region" description="Helical" evidence="2">
    <location>
        <begin position="192"/>
        <end position="212"/>
    </location>
</feature>
<organism evidence="3 4">
    <name type="scientific">Brassica napus</name>
    <name type="common">Rape</name>
    <dbReference type="NCBI Taxonomy" id="3708"/>
    <lineage>
        <taxon>Eukaryota</taxon>
        <taxon>Viridiplantae</taxon>
        <taxon>Streptophyta</taxon>
        <taxon>Embryophyta</taxon>
        <taxon>Tracheophyta</taxon>
        <taxon>Spermatophyta</taxon>
        <taxon>Magnoliopsida</taxon>
        <taxon>eudicotyledons</taxon>
        <taxon>Gunneridae</taxon>
        <taxon>Pentapetalae</taxon>
        <taxon>rosids</taxon>
        <taxon>malvids</taxon>
        <taxon>Brassicales</taxon>
        <taxon>Brassicaceae</taxon>
        <taxon>Brassiceae</taxon>
        <taxon>Brassica</taxon>
    </lineage>
</organism>
<accession>A0ABQ7XYC4</accession>
<keyword evidence="4" id="KW-1185">Reference proteome</keyword>
<feature type="transmembrane region" description="Helical" evidence="2">
    <location>
        <begin position="88"/>
        <end position="109"/>
    </location>
</feature>
<keyword evidence="2" id="KW-1133">Transmembrane helix</keyword>
<evidence type="ECO:0000313" key="3">
    <source>
        <dbReference type="EMBL" id="KAH0860307.1"/>
    </source>
</evidence>
<evidence type="ECO:0000256" key="2">
    <source>
        <dbReference type="SAM" id="Phobius"/>
    </source>
</evidence>
<name>A0ABQ7XYC4_BRANA</name>
<proteinExistence type="inferred from homology"/>
<dbReference type="EMBL" id="JAGKQM010000019">
    <property type="protein sequence ID" value="KAH0860307.1"/>
    <property type="molecule type" value="Genomic_DNA"/>
</dbReference>
<feature type="transmembrane region" description="Helical" evidence="2">
    <location>
        <begin position="115"/>
        <end position="135"/>
    </location>
</feature>
<comment type="similarity">
    <text evidence="1">Belongs to the multi antimicrobial extrusion (MATE) (TC 2.A.66.1) family.</text>
</comment>
<gene>
    <name evidence="3" type="ORF">HID58_088568</name>
</gene>
<keyword evidence="2" id="KW-0812">Transmembrane</keyword>